<comment type="caution">
    <text evidence="3">The sequence shown here is derived from an EMBL/GenBank/DDBJ whole genome shotgun (WGS) entry which is preliminary data.</text>
</comment>
<evidence type="ECO:0000313" key="3">
    <source>
        <dbReference type="EMBL" id="MDT0596356.1"/>
    </source>
</evidence>
<dbReference type="Proteomes" id="UP001253545">
    <property type="component" value="Unassembled WGS sequence"/>
</dbReference>
<evidence type="ECO:0000256" key="1">
    <source>
        <dbReference type="SAM" id="SignalP"/>
    </source>
</evidence>
<dbReference type="SUPFAM" id="SSF52096">
    <property type="entry name" value="ClpP/crotonase"/>
    <property type="match status" value="1"/>
</dbReference>
<accession>A0ABU2ZUP1</accession>
<keyword evidence="1" id="KW-0732">Signal</keyword>
<proteinExistence type="predicted"/>
<protein>
    <submittedName>
        <fullName evidence="3">S41 family peptidase</fullName>
    </submittedName>
</protein>
<dbReference type="Gene3D" id="3.90.226.10">
    <property type="entry name" value="2-enoyl-CoA Hydratase, Chain A, domain 1"/>
    <property type="match status" value="1"/>
</dbReference>
<keyword evidence="4" id="KW-1185">Reference proteome</keyword>
<dbReference type="Pfam" id="PF03572">
    <property type="entry name" value="Peptidase_S41"/>
    <property type="match status" value="1"/>
</dbReference>
<evidence type="ECO:0000313" key="4">
    <source>
        <dbReference type="Proteomes" id="UP001253545"/>
    </source>
</evidence>
<dbReference type="EMBL" id="JAVRHX010000006">
    <property type="protein sequence ID" value="MDT0596356.1"/>
    <property type="molecule type" value="Genomic_DNA"/>
</dbReference>
<dbReference type="InterPro" id="IPR029045">
    <property type="entry name" value="ClpP/crotonase-like_dom_sf"/>
</dbReference>
<name>A0ABU2ZUP1_9ALTE</name>
<feature type="domain" description="Tail specific protease" evidence="2">
    <location>
        <begin position="244"/>
        <end position="448"/>
    </location>
</feature>
<feature type="signal peptide" evidence="1">
    <location>
        <begin position="1"/>
        <end position="18"/>
    </location>
</feature>
<evidence type="ECO:0000259" key="2">
    <source>
        <dbReference type="Pfam" id="PF03572"/>
    </source>
</evidence>
<sequence length="469" mass="54064">MKIFAFFFILLVSFLSKAQTFDCVKEFEWLKNTFETNDAGFQQTIDRKGKDAYQLHNQLLEKRISDSTSAPDCEANLRDWLHFFRKGHIRIRYLGKATEQEDVKVEYKSPGSVDVDIDDYLASRKTAINEGFLDIWTDATYRIGVKKKGDKYYGFIISSKNKNYQPKDIKFVINSDSSVTYYMGDKSPIALSKAEVVGNNYLIMEYIDFKRENPKQETPITTTLHFRALERKDPFIERVNESTMYLNIPFFYPSEKAKIDSVLQKNESILKSSPNLIIDIRNNGGGADRSYKELLPYLYTHPIRSVSVEWLSTKTSQKLIKEYSETIPNDKAIYENALKRMIGNEGKFIRLNDEPFSIYKQAEIFQNPQNIIILINRFTGSTSEQFVLAAKQSTKVKLLGRPTGGAIDISNLNLQTSPSGLFELLYGQSRSLRYPLMRIDDSGIQPDYFMDSTLPEYKWIDHAVTLLSQ</sequence>
<dbReference type="RefSeq" id="WP_311369878.1">
    <property type="nucleotide sequence ID" value="NZ_JAVRHX010000006.1"/>
</dbReference>
<organism evidence="3 4">
    <name type="scientific">Glaciecola petra</name>
    <dbReference type="NCBI Taxonomy" id="3075602"/>
    <lineage>
        <taxon>Bacteria</taxon>
        <taxon>Pseudomonadati</taxon>
        <taxon>Pseudomonadota</taxon>
        <taxon>Gammaproteobacteria</taxon>
        <taxon>Alteromonadales</taxon>
        <taxon>Alteromonadaceae</taxon>
        <taxon>Glaciecola</taxon>
    </lineage>
</organism>
<dbReference type="InterPro" id="IPR005151">
    <property type="entry name" value="Tail-specific_protease"/>
</dbReference>
<reference evidence="3 4" key="1">
    <citation type="submission" date="2023-09" db="EMBL/GenBank/DDBJ databases">
        <authorList>
            <person name="Rey-Velasco X."/>
        </authorList>
    </citation>
    <scope>NUCLEOTIDE SEQUENCE [LARGE SCALE GENOMIC DNA]</scope>
    <source>
        <strain evidence="3 4">P117</strain>
    </source>
</reference>
<gene>
    <name evidence="3" type="ORF">RM552_15990</name>
</gene>
<feature type="chain" id="PRO_5047061270" evidence="1">
    <location>
        <begin position="19"/>
        <end position="469"/>
    </location>
</feature>